<feature type="transmembrane region" description="Helical" evidence="2">
    <location>
        <begin position="307"/>
        <end position="330"/>
    </location>
</feature>
<evidence type="ECO:0000259" key="4">
    <source>
        <dbReference type="Pfam" id="PF23069"/>
    </source>
</evidence>
<feature type="domain" description="DUF7042" evidence="4">
    <location>
        <begin position="163"/>
        <end position="276"/>
    </location>
</feature>
<keyword evidence="2" id="KW-0812">Transmembrane</keyword>
<evidence type="ECO:0000313" key="5">
    <source>
        <dbReference type="EnsemblMetazoa" id="G27170.1:cds"/>
    </source>
</evidence>
<evidence type="ECO:0000256" key="1">
    <source>
        <dbReference type="SAM" id="MobiDB-lite"/>
    </source>
</evidence>
<proteinExistence type="predicted"/>
<feature type="chain" id="PRO_5036471417" description="DUF7042 domain-containing protein" evidence="3">
    <location>
        <begin position="24"/>
        <end position="670"/>
    </location>
</feature>
<organism evidence="5 6">
    <name type="scientific">Magallana gigas</name>
    <name type="common">Pacific oyster</name>
    <name type="synonym">Crassostrea gigas</name>
    <dbReference type="NCBI Taxonomy" id="29159"/>
    <lineage>
        <taxon>Eukaryota</taxon>
        <taxon>Metazoa</taxon>
        <taxon>Spiralia</taxon>
        <taxon>Lophotrochozoa</taxon>
        <taxon>Mollusca</taxon>
        <taxon>Bivalvia</taxon>
        <taxon>Autobranchia</taxon>
        <taxon>Pteriomorphia</taxon>
        <taxon>Ostreida</taxon>
        <taxon>Ostreoidea</taxon>
        <taxon>Ostreidae</taxon>
        <taxon>Magallana</taxon>
    </lineage>
</organism>
<protein>
    <recommendedName>
        <fullName evidence="4">DUF7042 domain-containing protein</fullName>
    </recommendedName>
</protein>
<evidence type="ECO:0000256" key="3">
    <source>
        <dbReference type="SAM" id="SignalP"/>
    </source>
</evidence>
<feature type="compositionally biased region" description="Polar residues" evidence="1">
    <location>
        <begin position="388"/>
        <end position="401"/>
    </location>
</feature>
<feature type="compositionally biased region" description="Basic and acidic residues" evidence="1">
    <location>
        <begin position="520"/>
        <end position="544"/>
    </location>
</feature>
<feature type="compositionally biased region" description="Polar residues" evidence="1">
    <location>
        <begin position="551"/>
        <end position="611"/>
    </location>
</feature>
<feature type="signal peptide" evidence="3">
    <location>
        <begin position="1"/>
        <end position="23"/>
    </location>
</feature>
<feature type="region of interest" description="Disordered" evidence="1">
    <location>
        <begin position="358"/>
        <end position="377"/>
    </location>
</feature>
<name>A0A8W8L8M0_MAGGI</name>
<sequence length="670" mass="73342">MSTLLFWCLPGIIFLFFSYSSDGACTLPGALRGTWISSVFGDTEFTESIMYLSEYDIVTESIKDTDPTNFTCDFSSGNFYVFKTTSNFTSASVGVYKWYICLELTAVTAYSYYYYDTRANDAGRSPYTEYTEVCGGQQATELFHVFVKKGFEAEALSYCAKPFLGVFTYTHTSSSATCGLEWGESLLDVCNNNRTNLIFDYNLCSTKVAFSDGGHVGCVAALSSGTTYYQSVINFDTTLSTSPKAYRFTCFVIEFDGVNVTATEKGENCDQGQSASVKPSAPGSLLYLVANNIESPASPADPSDNTAVIIAGVVVSLVVIATVIGAILGYKYYKRKKDEKLSEKTKIENLVSVGLGNGLANLPKPLNKQNNKQNSSDINENKIKENDLPSTQQPGVSTADTLQDVDIDPGNEKERQLQNENKETKDDEDPLRHTDDSSGLTKKDTVEDESKQINGMMMTDNLTNEVIIEEEAVDEDSVETKNTKPEKKVTFPDDVPTQGSHENPDHASLIPDVNNTAVSETKKSNDERHPSSKEAHKTFGKEKTGTAIPSDGSTTVKNDQQFQTKSTTDLQNSETTLSTNGSKTIKLTTDNKTTSLENFPKSSQTGVNSMTPVVGDDPRAEALTNLSGLMSIVSSNPYKRFTHKASKKNTSPSEEVSFKSVRPTIHSFEE</sequence>
<keyword evidence="2" id="KW-1133">Transmembrane helix</keyword>
<feature type="compositionally biased region" description="Low complexity" evidence="1">
    <location>
        <begin position="361"/>
        <end position="374"/>
    </location>
</feature>
<feature type="region of interest" description="Disordered" evidence="1">
    <location>
        <begin position="469"/>
        <end position="616"/>
    </location>
</feature>
<feature type="region of interest" description="Disordered" evidence="1">
    <location>
        <begin position="385"/>
        <end position="454"/>
    </location>
</feature>
<evidence type="ECO:0000256" key="2">
    <source>
        <dbReference type="SAM" id="Phobius"/>
    </source>
</evidence>
<keyword evidence="2" id="KW-0472">Membrane</keyword>
<keyword evidence="3" id="KW-0732">Signal</keyword>
<evidence type="ECO:0000313" key="6">
    <source>
        <dbReference type="Proteomes" id="UP000005408"/>
    </source>
</evidence>
<dbReference type="Proteomes" id="UP000005408">
    <property type="component" value="Unassembled WGS sequence"/>
</dbReference>
<feature type="compositionally biased region" description="Basic and acidic residues" evidence="1">
    <location>
        <begin position="478"/>
        <end position="491"/>
    </location>
</feature>
<feature type="region of interest" description="Disordered" evidence="1">
    <location>
        <begin position="642"/>
        <end position="670"/>
    </location>
</feature>
<keyword evidence="6" id="KW-1185">Reference proteome</keyword>
<reference evidence="5" key="1">
    <citation type="submission" date="2022-08" db="UniProtKB">
        <authorList>
            <consortium name="EnsemblMetazoa"/>
        </authorList>
    </citation>
    <scope>IDENTIFICATION</scope>
    <source>
        <strain evidence="5">05x7-T-G4-1.051#20</strain>
    </source>
</reference>
<dbReference type="Pfam" id="PF23069">
    <property type="entry name" value="DUF7042"/>
    <property type="match status" value="1"/>
</dbReference>
<feature type="compositionally biased region" description="Basic and acidic residues" evidence="1">
    <location>
        <begin position="410"/>
        <end position="451"/>
    </location>
</feature>
<dbReference type="AlphaFoldDB" id="A0A8W8L8M0"/>
<dbReference type="InterPro" id="IPR055470">
    <property type="entry name" value="DUF7042"/>
</dbReference>
<accession>A0A8W8L8M0</accession>
<dbReference type="EnsemblMetazoa" id="G27170.1">
    <property type="protein sequence ID" value="G27170.1:cds"/>
    <property type="gene ID" value="G27170"/>
</dbReference>